<keyword evidence="5" id="KW-0812">Transmembrane</keyword>
<sequence>MIFFSLLGISSTTAFAATGTELNGTNSDNSSIAIGTPAAEGQASTKSGHAIAIGNNATATNINSSDWAQAGSIAIGRNANASAGNSIAIGVASKASAVKAIAMGSDANATANRAIALGADANATAANTTSIGTGANANQTSSTALGADSKAINQDSTAVGYNATASSISTIAIGKDSNAIGSNSTVLGTGASTTTQDSIAIGRGAVMNGLNTGGGIAIGKTSNATGQGALAIGTSAIANATYAHAYGDTTKVHGNHSIAVGLASEISNGSTNATMLGGWSKINGNSMNAVTVGASNKINSSNTVAVGANITIGSDLDGAVVLGQASTTNGSHAISTTTNATVNGLSYSGFKGVASSGGRFVSIGSVGKERKLINVAAGNISASSTEAINGSQLYAVADQLGNVSKVANTANNTANAAKELATTANTTATTANATATRAESIAKIANAEATIAKKATEELNSRKYTFKVVNGKETLSKNDGDAKAWDLSQNDEITFGATKDLNVTTDAQGNIVYGLSSTYSDKINNIEKTANDANTTARAAETQANAANATAAAAKTAAAKATETANTANNTAEAAKNVATEAKETANNAKTIAEDAKTAATEAKDTANSAKTIADGAKTTADQAAITAKGAETLAQAANTTANDAKSIANEADKKADKANETANAADKKADKANETANAADKKADKANETANAADKKADKANETANAANTAVNDLKTRRYTFKIANDQTAGSTDSNAKEWTLNENNNITFGATSDLNVTTDKQGKIIYGLSSSFTDRISKIETSLGTATDGVADDKGLTETDGLNGQSLNDKVNALRNGEAGPIIYTAPDGTRLAKANDGQYYPADKINQDGKPQNGVKPELNPIASLVNSDGTITKPTIMGNVKSNIGLDSPTDSSITADKAQKGVSDLLNSTQNLNNVATTGDLQALAQAGLDFTGNNSDTTVHRPLSSKLTVEGEGGWDGKNSAADNLYVQADAENNKLVVKMNKDLTGLNSVETKDADGNVAKMTAAGTAVKDKDGNTANYGANGSTIEDKNGNKTIVDAKGSTVTDTEGNTANYGANGSTIEDKDGNKTTVVADGTIVAGKDGSSATYGKDGVSLKGADGSITTIGRDDKGNLTVSTGVDTKPKTLATTDDLASAIKGSDGKDGKDGKDADSAGSKGLTSKDGLNGTDLNTKVNALRNGEAGPIVYTDSNGTRLVKANDGQYYPAAQVNENGEPKDGATAETNPIASLVNSDGTITKPTIMGNVKSNIGLDSPTDSPVTADKAQKGVSDLLNSTQNLNNVATTGDLQALAQAGLDFTGNNSDTTVHRPLSSKLTVEGEGGWDGKKSAADNLYVQADAENNKLVVKMNKDLTGLNSVETKDADGNVAKMTAAGTAVEDKDGNTANYGAKGSAIADKDGNQTTVSANGSAVTDKDGNAANYGAKGSAVTDKDGNAANYGAKGSTVADKDGNTANSSAKGSTVTDKNGNQTIVSADGTTVTGKDGVSATYSKDGVALKGADGKTTTLGRDADGNLTVTNGIGTQPKTLATTNDLHNLSNQFDNKLDNLDRKVNRNNRKLRSGIAAVTAMTNIPQVTLPGKAAVGAGVGTYEGEGAVSVGYSRMSDNGKVILKLSAGASTRGTFNAGAGVAYQW</sequence>
<keyword evidence="10" id="KW-0175">Coiled coil</keyword>
<dbReference type="SUPFAM" id="SSF54523">
    <property type="entry name" value="Pili subunits"/>
    <property type="match status" value="1"/>
</dbReference>
<keyword evidence="9" id="KW-0998">Cell outer membrane</keyword>
<feature type="domain" description="Trimeric autotransporter adhesin YadA-like C-terminal membrane anchor" evidence="13">
    <location>
        <begin position="1575"/>
        <end position="1635"/>
    </location>
</feature>
<dbReference type="CDD" id="cd12820">
    <property type="entry name" value="LbR_YadA-like"/>
    <property type="match status" value="2"/>
</dbReference>
<feature type="domain" description="Trimeric autotransporter adhesin YadA-like head" evidence="14">
    <location>
        <begin position="179"/>
        <end position="205"/>
    </location>
</feature>
<dbReference type="Pfam" id="PF03895">
    <property type="entry name" value="YadA_anchor"/>
    <property type="match status" value="1"/>
</dbReference>
<protein>
    <submittedName>
        <fullName evidence="15">Autotransporter adhesin</fullName>
    </submittedName>
</protein>
<proteinExistence type="predicted"/>
<feature type="compositionally biased region" description="Polar residues" evidence="11">
    <location>
        <begin position="1403"/>
        <end position="1413"/>
    </location>
</feature>
<evidence type="ECO:0000256" key="2">
    <source>
        <dbReference type="ARBA" id="ARBA00004442"/>
    </source>
</evidence>
<dbReference type="Gene3D" id="2.150.10.10">
    <property type="entry name" value="Serralysin-like metalloprotease, C-terminal"/>
    <property type="match status" value="3"/>
</dbReference>
<accession>A0A380TWB0</accession>
<feature type="compositionally biased region" description="Basic and acidic residues" evidence="11">
    <location>
        <begin position="1144"/>
        <end position="1156"/>
    </location>
</feature>
<dbReference type="Pfam" id="PF05658">
    <property type="entry name" value="YadA_head"/>
    <property type="match status" value="6"/>
</dbReference>
<dbReference type="Proteomes" id="UP000254649">
    <property type="component" value="Unassembled WGS sequence"/>
</dbReference>
<evidence type="ECO:0000259" key="13">
    <source>
        <dbReference type="Pfam" id="PF03895"/>
    </source>
</evidence>
<evidence type="ECO:0000256" key="8">
    <source>
        <dbReference type="ARBA" id="ARBA00023136"/>
    </source>
</evidence>
<evidence type="ECO:0000256" key="12">
    <source>
        <dbReference type="SAM" id="SignalP"/>
    </source>
</evidence>
<feature type="domain" description="Trimeric autotransporter adhesin YadA-like head" evidence="14">
    <location>
        <begin position="151"/>
        <end position="177"/>
    </location>
</feature>
<evidence type="ECO:0000256" key="5">
    <source>
        <dbReference type="ARBA" id="ARBA00022692"/>
    </source>
</evidence>
<feature type="region of interest" description="Disordered" evidence="11">
    <location>
        <begin position="1140"/>
        <end position="1175"/>
    </location>
</feature>
<keyword evidence="6 12" id="KW-0732">Signal</keyword>
<dbReference type="InterPro" id="IPR011049">
    <property type="entry name" value="Serralysin-like_metalloprot_C"/>
</dbReference>
<dbReference type="SUPFAM" id="SSF101967">
    <property type="entry name" value="Adhesin YadA, collagen-binding domain"/>
    <property type="match status" value="2"/>
</dbReference>
<feature type="domain" description="Trimeric autotransporter adhesin YadA-like head" evidence="14">
    <location>
        <begin position="123"/>
        <end position="149"/>
    </location>
</feature>
<feature type="domain" description="Trimeric autotransporter adhesin YadA-like head" evidence="14">
    <location>
        <begin position="71"/>
        <end position="90"/>
    </location>
</feature>
<keyword evidence="7" id="KW-0653">Protein transport</keyword>
<comment type="subcellular location">
    <subcellularLocation>
        <location evidence="2">Cell outer membrane</location>
    </subcellularLocation>
    <subcellularLocation>
        <location evidence="1">Cell surface</location>
    </subcellularLocation>
</comment>
<dbReference type="InterPro" id="IPR008640">
    <property type="entry name" value="Adhesin_Head_dom"/>
</dbReference>
<keyword evidence="16" id="KW-1185">Reference proteome</keyword>
<feature type="region of interest" description="Disordered" evidence="11">
    <location>
        <begin position="1394"/>
        <end position="1420"/>
    </location>
</feature>
<dbReference type="EMBL" id="UFRQ01000003">
    <property type="protein sequence ID" value="SUT92736.1"/>
    <property type="molecule type" value="Genomic_DNA"/>
</dbReference>
<evidence type="ECO:0000256" key="6">
    <source>
        <dbReference type="ARBA" id="ARBA00022729"/>
    </source>
</evidence>
<reference evidence="15 16" key="1">
    <citation type="submission" date="2018-06" db="EMBL/GenBank/DDBJ databases">
        <authorList>
            <consortium name="Pathogen Informatics"/>
            <person name="Doyle S."/>
        </authorList>
    </citation>
    <scope>NUCLEOTIDE SEQUENCE [LARGE SCALE GENOMIC DNA]</scope>
    <source>
        <strain evidence="15 16">NCTC10801</strain>
    </source>
</reference>
<feature type="signal peptide" evidence="12">
    <location>
        <begin position="1"/>
        <end position="16"/>
    </location>
</feature>
<feature type="domain" description="Trimeric autotransporter adhesin YadA-like head" evidence="14">
    <location>
        <begin position="95"/>
        <end position="121"/>
    </location>
</feature>
<evidence type="ECO:0000256" key="4">
    <source>
        <dbReference type="ARBA" id="ARBA00022452"/>
    </source>
</evidence>
<name>A0A380TWB0_9PAST</name>
<evidence type="ECO:0000256" key="9">
    <source>
        <dbReference type="ARBA" id="ARBA00023237"/>
    </source>
</evidence>
<dbReference type="GO" id="GO:0009986">
    <property type="term" value="C:cell surface"/>
    <property type="evidence" value="ECO:0007669"/>
    <property type="project" value="UniProtKB-SubCell"/>
</dbReference>
<evidence type="ECO:0000256" key="11">
    <source>
        <dbReference type="SAM" id="MobiDB-lite"/>
    </source>
</evidence>
<evidence type="ECO:0000256" key="10">
    <source>
        <dbReference type="SAM" id="Coils"/>
    </source>
</evidence>
<gene>
    <name evidence="15" type="ORF">NCTC10801_01775</name>
</gene>
<dbReference type="Gene3D" id="1.20.5.170">
    <property type="match status" value="1"/>
</dbReference>
<evidence type="ECO:0000313" key="15">
    <source>
        <dbReference type="EMBL" id="SUT92736.1"/>
    </source>
</evidence>
<keyword evidence="3" id="KW-0813">Transport</keyword>
<dbReference type="Gene3D" id="3.30.1300.30">
    <property type="entry name" value="GSPII I/J protein-like"/>
    <property type="match status" value="1"/>
</dbReference>
<evidence type="ECO:0000259" key="14">
    <source>
        <dbReference type="Pfam" id="PF05658"/>
    </source>
</evidence>
<organism evidence="15 16">
    <name type="scientific">[Actinobacillus] rossii</name>
    <dbReference type="NCBI Taxonomy" id="123820"/>
    <lineage>
        <taxon>Bacteria</taxon>
        <taxon>Pseudomonadati</taxon>
        <taxon>Pseudomonadota</taxon>
        <taxon>Gammaproteobacteria</taxon>
        <taxon>Pasteurellales</taxon>
        <taxon>Pasteurellaceae</taxon>
    </lineage>
</organism>
<keyword evidence="8" id="KW-0472">Membrane</keyword>
<feature type="coiled-coil region" evidence="10">
    <location>
        <begin position="523"/>
        <end position="585"/>
    </location>
</feature>
<feature type="region of interest" description="Disordered" evidence="11">
    <location>
        <begin position="649"/>
        <end position="705"/>
    </location>
</feature>
<evidence type="ECO:0000256" key="1">
    <source>
        <dbReference type="ARBA" id="ARBA00004241"/>
    </source>
</evidence>
<keyword evidence="4" id="KW-1134">Transmembrane beta strand</keyword>
<feature type="compositionally biased region" description="Basic and acidic residues" evidence="11">
    <location>
        <begin position="651"/>
        <end position="702"/>
    </location>
</feature>
<evidence type="ECO:0000313" key="16">
    <source>
        <dbReference type="Proteomes" id="UP000254649"/>
    </source>
</evidence>
<dbReference type="InterPro" id="IPR045584">
    <property type="entry name" value="Pilin-like"/>
</dbReference>
<feature type="chain" id="PRO_5016698380" evidence="12">
    <location>
        <begin position="17"/>
        <end position="1635"/>
    </location>
</feature>
<evidence type="ECO:0000256" key="3">
    <source>
        <dbReference type="ARBA" id="ARBA00022448"/>
    </source>
</evidence>
<dbReference type="OrthoDB" id="5680814at2"/>
<dbReference type="GO" id="GO:0009279">
    <property type="term" value="C:cell outer membrane"/>
    <property type="evidence" value="ECO:0007669"/>
    <property type="project" value="UniProtKB-SubCell"/>
</dbReference>
<evidence type="ECO:0000256" key="7">
    <source>
        <dbReference type="ARBA" id="ARBA00022927"/>
    </source>
</evidence>
<dbReference type="SUPFAM" id="SSF58104">
    <property type="entry name" value="Methyl-accepting chemotaxis protein (MCP) signaling domain"/>
    <property type="match status" value="1"/>
</dbReference>
<dbReference type="GO" id="GO:0015031">
    <property type="term" value="P:protein transport"/>
    <property type="evidence" value="ECO:0007669"/>
    <property type="project" value="UniProtKB-KW"/>
</dbReference>
<dbReference type="InterPro" id="IPR005594">
    <property type="entry name" value="YadA_C"/>
</dbReference>
<feature type="domain" description="Trimeric autotransporter adhesin YadA-like head" evidence="14">
    <location>
        <begin position="215"/>
        <end position="236"/>
    </location>
</feature>